<evidence type="ECO:0000313" key="1">
    <source>
        <dbReference type="EMBL" id="OJJ15727.1"/>
    </source>
</evidence>
<protein>
    <recommendedName>
        <fullName evidence="3">Alpha/beta hydrolase</fullName>
    </recommendedName>
</protein>
<dbReference type="PANTHER" id="PTHR47751:SF1">
    <property type="entry name" value="SUPERFAMILY HYDROLASE, PUTATIVE (AFU_ORTHOLOGUE AFUA_2G16580)-RELATED"/>
    <property type="match status" value="1"/>
</dbReference>
<reference evidence="1" key="1">
    <citation type="submission" date="2016-10" db="EMBL/GenBank/DDBJ databases">
        <title>CRISPR-Cas defence system in Roseofilum reptotaenium: evidence of a bacteriophage-cyanobacterium arms race in the coral black band disease.</title>
        <authorList>
            <person name="Buerger P."/>
            <person name="Wood-Charlson E.M."/>
            <person name="Weynberg K.D."/>
            <person name="Willis B."/>
            <person name="Van Oppen M.J."/>
        </authorList>
    </citation>
    <scope>NUCLEOTIDE SEQUENCE [LARGE SCALE GENOMIC DNA]</scope>
    <source>
        <strain evidence="1">AO1-A</strain>
    </source>
</reference>
<dbReference type="EMBL" id="MLAW01000068">
    <property type="protein sequence ID" value="OJJ15727.1"/>
    <property type="molecule type" value="Genomic_DNA"/>
</dbReference>
<evidence type="ECO:0008006" key="3">
    <source>
        <dbReference type="Google" id="ProtNLM"/>
    </source>
</evidence>
<dbReference type="STRING" id="1925591.BI308_24065"/>
<dbReference type="SUPFAM" id="SSF53474">
    <property type="entry name" value="alpha/beta-Hydrolases"/>
    <property type="match status" value="1"/>
</dbReference>
<gene>
    <name evidence="1" type="ORF">BI308_24065</name>
</gene>
<dbReference type="AlphaFoldDB" id="A0A1L9QK22"/>
<sequence>MQNASRQKAYETGEVDYVDALQMEAAVNAPEGTAAREGYDYYMTARAGAETYPNYSHLSPSFMQETPMLADAMSYAPYLYTPFIGIYGEKAMADTGPLTVNFYEKASEPKELVEISGASHVSLYDVEEDVSRAIEAIDTFFKKHGGSQVQAA</sequence>
<dbReference type="InterPro" id="IPR029058">
    <property type="entry name" value="AB_hydrolase_fold"/>
</dbReference>
<keyword evidence="2" id="KW-1185">Reference proteome</keyword>
<dbReference type="InterPro" id="IPR051411">
    <property type="entry name" value="Polyketide_trans_af380"/>
</dbReference>
<comment type="caution">
    <text evidence="1">The sequence shown here is derived from an EMBL/GenBank/DDBJ whole genome shotgun (WGS) entry which is preliminary data.</text>
</comment>
<organism evidence="1 2">
    <name type="scientific">Roseofilum reptotaenium AO1-A</name>
    <dbReference type="NCBI Taxonomy" id="1925591"/>
    <lineage>
        <taxon>Bacteria</taxon>
        <taxon>Bacillati</taxon>
        <taxon>Cyanobacteriota</taxon>
        <taxon>Cyanophyceae</taxon>
        <taxon>Desertifilales</taxon>
        <taxon>Desertifilaceae</taxon>
        <taxon>Roseofilum</taxon>
    </lineage>
</organism>
<accession>A0A1L9QK22</accession>
<proteinExistence type="predicted"/>
<evidence type="ECO:0000313" key="2">
    <source>
        <dbReference type="Proteomes" id="UP000183940"/>
    </source>
</evidence>
<dbReference type="PANTHER" id="PTHR47751">
    <property type="entry name" value="SUPERFAMILY HYDROLASE, PUTATIVE (AFU_ORTHOLOGUE AFUA_2G16580)-RELATED"/>
    <property type="match status" value="1"/>
</dbReference>
<dbReference type="Proteomes" id="UP000183940">
    <property type="component" value="Unassembled WGS sequence"/>
</dbReference>
<name>A0A1L9QK22_9CYAN</name>
<dbReference type="Gene3D" id="3.40.50.1820">
    <property type="entry name" value="alpha/beta hydrolase"/>
    <property type="match status" value="1"/>
</dbReference>